<evidence type="ECO:0000313" key="1">
    <source>
        <dbReference type="EMBL" id="CZT24231.1"/>
    </source>
</evidence>
<gene>
    <name evidence="1" type="ORF">RCC_09949</name>
</gene>
<reference evidence="1 2" key="1">
    <citation type="submission" date="2016-03" db="EMBL/GenBank/DDBJ databases">
        <authorList>
            <person name="Ploux O."/>
        </authorList>
    </citation>
    <scope>NUCLEOTIDE SEQUENCE [LARGE SCALE GENOMIC DNA]</scope>
    <source>
        <strain evidence="1 2">URUG2</strain>
    </source>
</reference>
<evidence type="ECO:0000313" key="2">
    <source>
        <dbReference type="Proteomes" id="UP000225277"/>
    </source>
</evidence>
<sequence length="297" mass="34893">MDDPPPNSAASTVFAIPELLEAILIAHAQQDQREQDWMGHDPRPIIALFPLQRINHAFACTIQQSPTLHNRMYGMDMHGTDPAAPLWWFLHPLHIYRGGWWFREVDVPDVVQFNVRMVMSDSGEDWWQVPPEEWKEENASWRNITVFPKGYEGLGLQLNFKTRKMGSSRPWTLLLKPEDGLTLGMVYDFTREILRDCEPQLGELLRMKALQFAERRRELERLRIAFYGEEVNAAYSRGSSPPEVREEYKEQYWKARREEGRDFPAWQRALRRREHQTSGHCARYVCEFCSELDEGEA</sequence>
<dbReference type="Proteomes" id="UP000225277">
    <property type="component" value="Unassembled WGS sequence"/>
</dbReference>
<organism evidence="1 2">
    <name type="scientific">Ramularia collo-cygni</name>
    <dbReference type="NCBI Taxonomy" id="112498"/>
    <lineage>
        <taxon>Eukaryota</taxon>
        <taxon>Fungi</taxon>
        <taxon>Dikarya</taxon>
        <taxon>Ascomycota</taxon>
        <taxon>Pezizomycotina</taxon>
        <taxon>Dothideomycetes</taxon>
        <taxon>Dothideomycetidae</taxon>
        <taxon>Mycosphaerellales</taxon>
        <taxon>Mycosphaerellaceae</taxon>
        <taxon>Ramularia</taxon>
    </lineage>
</organism>
<dbReference type="OrthoDB" id="3650500at2759"/>
<dbReference type="AlphaFoldDB" id="A0A2D3VIT1"/>
<keyword evidence="2" id="KW-1185">Reference proteome</keyword>
<dbReference type="RefSeq" id="XP_023630955.1">
    <property type="nucleotide sequence ID" value="XM_023775187.1"/>
</dbReference>
<accession>A0A2D3VIT1</accession>
<proteinExistence type="predicted"/>
<name>A0A2D3VIT1_9PEZI</name>
<dbReference type="GeneID" id="35605006"/>
<protein>
    <submittedName>
        <fullName evidence="1">Uncharacterized protein</fullName>
    </submittedName>
</protein>
<dbReference type="EMBL" id="FJUY01000020">
    <property type="protein sequence ID" value="CZT24231.1"/>
    <property type="molecule type" value="Genomic_DNA"/>
</dbReference>